<sequence>MIPKDIKKWRKSFVIYKAFRAFWNGPYEKSYYKLNNSPYQQYQSTQFNCTNHDNPHVPKNHTITQKYTLKLQNSDLIFSTCYYNQVKRFDTHYVVIHCLQTYVKQSNFSLSTLMKRGLIKQSSKQIEVKSTFMCLTQNEIFEQISDEQKQEYDVQDLDCSLKKYL</sequence>
<organism evidence="1">
    <name type="scientific">Hexamita inflata</name>
    <dbReference type="NCBI Taxonomy" id="28002"/>
    <lineage>
        <taxon>Eukaryota</taxon>
        <taxon>Metamonada</taxon>
        <taxon>Diplomonadida</taxon>
        <taxon>Hexamitidae</taxon>
        <taxon>Hexamitinae</taxon>
        <taxon>Hexamita</taxon>
    </lineage>
</organism>
<evidence type="ECO:0000313" key="1">
    <source>
        <dbReference type="EMBL" id="CAI9945404.1"/>
    </source>
</evidence>
<evidence type="ECO:0000313" key="2">
    <source>
        <dbReference type="EMBL" id="CAL6073015.1"/>
    </source>
</evidence>
<protein>
    <submittedName>
        <fullName evidence="2">Hypothetical_protein</fullName>
    </submittedName>
</protein>
<accession>A0AA86PSL4</accession>
<proteinExistence type="predicted"/>
<name>A0AA86PSL4_9EUKA</name>
<dbReference type="EMBL" id="CAXDID020000299">
    <property type="protein sequence ID" value="CAL6073015.1"/>
    <property type="molecule type" value="Genomic_DNA"/>
</dbReference>
<evidence type="ECO:0000313" key="3">
    <source>
        <dbReference type="Proteomes" id="UP001642409"/>
    </source>
</evidence>
<dbReference type="Proteomes" id="UP001642409">
    <property type="component" value="Unassembled WGS sequence"/>
</dbReference>
<dbReference type="EMBL" id="CATOUU010000745">
    <property type="protein sequence ID" value="CAI9945404.1"/>
    <property type="molecule type" value="Genomic_DNA"/>
</dbReference>
<keyword evidence="3" id="KW-1185">Reference proteome</keyword>
<dbReference type="AlphaFoldDB" id="A0AA86PSL4"/>
<reference evidence="1" key="1">
    <citation type="submission" date="2023-06" db="EMBL/GenBank/DDBJ databases">
        <authorList>
            <person name="Kurt Z."/>
        </authorList>
    </citation>
    <scope>NUCLEOTIDE SEQUENCE</scope>
</reference>
<comment type="caution">
    <text evidence="1">The sequence shown here is derived from an EMBL/GenBank/DDBJ whole genome shotgun (WGS) entry which is preliminary data.</text>
</comment>
<gene>
    <name evidence="1" type="ORF">HINF_LOCUS33049</name>
    <name evidence="2" type="ORF">HINF_LOCUS55898</name>
</gene>
<reference evidence="2 3" key="2">
    <citation type="submission" date="2024-07" db="EMBL/GenBank/DDBJ databases">
        <authorList>
            <person name="Akdeniz Z."/>
        </authorList>
    </citation>
    <scope>NUCLEOTIDE SEQUENCE [LARGE SCALE GENOMIC DNA]</scope>
</reference>